<feature type="compositionally biased region" description="Polar residues" evidence="1">
    <location>
        <begin position="34"/>
        <end position="49"/>
    </location>
</feature>
<reference evidence="2 3" key="1">
    <citation type="journal article" date="2019" name="Int. J. Syst. Evol. Microbiol.">
        <title>The Global Catalogue of Microorganisms (GCM) 10K type strain sequencing project: providing services to taxonomists for standard genome sequencing and annotation.</title>
        <authorList>
            <consortium name="The Broad Institute Genomics Platform"/>
            <consortium name="The Broad Institute Genome Sequencing Center for Infectious Disease"/>
            <person name="Wu L."/>
            <person name="Ma J."/>
        </authorList>
    </citation>
    <scope>NUCLEOTIDE SEQUENCE [LARGE SCALE GENOMIC DNA]</scope>
    <source>
        <strain evidence="2 3">JCM 16378</strain>
    </source>
</reference>
<comment type="caution">
    <text evidence="2">The sequence shown here is derived from an EMBL/GenBank/DDBJ whole genome shotgun (WGS) entry which is preliminary data.</text>
</comment>
<gene>
    <name evidence="2" type="ORF">GCM10009867_25390</name>
</gene>
<feature type="region of interest" description="Disordered" evidence="1">
    <location>
        <begin position="200"/>
        <end position="257"/>
    </location>
</feature>
<feature type="compositionally biased region" description="Basic and acidic residues" evidence="1">
    <location>
        <begin position="50"/>
        <end position="59"/>
    </location>
</feature>
<feature type="region of interest" description="Disordered" evidence="1">
    <location>
        <begin position="1"/>
        <end position="68"/>
    </location>
</feature>
<evidence type="ECO:0000313" key="3">
    <source>
        <dbReference type="Proteomes" id="UP001501326"/>
    </source>
</evidence>
<dbReference type="Proteomes" id="UP001501326">
    <property type="component" value="Unassembled WGS sequence"/>
</dbReference>
<sequence>MSETYGTTSKDEHDDTRELGTVEVYPGREDYGFSGTQPTGTTGADSTDQSTKDVAKDEAMATGQQAKDGALHVAEVGKDEVKNVAQETSQQAKELWQQTRTQLMDQSAQQQTRVAEGLRSLSDELSGMARSSEQQGVASDLAHQASQRMGDVAGWLDQRDPGSLVSEVKQFARQRPGTFLATAALVGLVGGRLSRGLVAEHQDEKAADGGVDDSASAGASTPVAAPTAAPATPPVVDHSTAGYSAYSAPVGTGESPR</sequence>
<dbReference type="RefSeq" id="WP_344193955.1">
    <property type="nucleotide sequence ID" value="NZ_BAAARN010000003.1"/>
</dbReference>
<protein>
    <submittedName>
        <fullName evidence="2">Uncharacterized protein</fullName>
    </submittedName>
</protein>
<name>A0ABN3URD0_9MICO</name>
<evidence type="ECO:0000313" key="2">
    <source>
        <dbReference type="EMBL" id="GAA2737596.1"/>
    </source>
</evidence>
<dbReference type="EMBL" id="BAAARN010000003">
    <property type="protein sequence ID" value="GAA2737596.1"/>
    <property type="molecule type" value="Genomic_DNA"/>
</dbReference>
<feature type="region of interest" description="Disordered" evidence="1">
    <location>
        <begin position="124"/>
        <end position="145"/>
    </location>
</feature>
<accession>A0ABN3URD0</accession>
<feature type="compositionally biased region" description="Low complexity" evidence="1">
    <location>
        <begin position="208"/>
        <end position="236"/>
    </location>
</feature>
<organism evidence="2 3">
    <name type="scientific">Pedococcus aerophilus</name>
    <dbReference type="NCBI Taxonomy" id="436356"/>
    <lineage>
        <taxon>Bacteria</taxon>
        <taxon>Bacillati</taxon>
        <taxon>Actinomycetota</taxon>
        <taxon>Actinomycetes</taxon>
        <taxon>Micrococcales</taxon>
        <taxon>Intrasporangiaceae</taxon>
        <taxon>Pedococcus</taxon>
    </lineage>
</organism>
<proteinExistence type="predicted"/>
<keyword evidence="3" id="KW-1185">Reference proteome</keyword>
<feature type="compositionally biased region" description="Basic and acidic residues" evidence="1">
    <location>
        <begin position="9"/>
        <end position="31"/>
    </location>
</feature>
<evidence type="ECO:0000256" key="1">
    <source>
        <dbReference type="SAM" id="MobiDB-lite"/>
    </source>
</evidence>